<organism evidence="3 4">
    <name type="scientific">Chelatococcus sambhunathii</name>
    <dbReference type="NCBI Taxonomy" id="363953"/>
    <lineage>
        <taxon>Bacteria</taxon>
        <taxon>Pseudomonadati</taxon>
        <taxon>Pseudomonadota</taxon>
        <taxon>Alphaproteobacteria</taxon>
        <taxon>Hyphomicrobiales</taxon>
        <taxon>Chelatococcaceae</taxon>
        <taxon>Chelatococcus</taxon>
    </lineage>
</organism>
<comment type="caution">
    <text evidence="3">The sequence shown here is derived from an EMBL/GenBank/DDBJ whole genome shotgun (WGS) entry which is preliminary data.</text>
</comment>
<comment type="similarity">
    <text evidence="1">Belongs to the UPF0065 (bug) family.</text>
</comment>
<dbReference type="PANTHER" id="PTHR42928">
    <property type="entry name" value="TRICARBOXYLATE-BINDING PROTEIN"/>
    <property type="match status" value="1"/>
</dbReference>
<dbReference type="Gene3D" id="3.40.190.150">
    <property type="entry name" value="Bordetella uptake gene, domain 1"/>
    <property type="match status" value="1"/>
</dbReference>
<reference evidence="3" key="1">
    <citation type="submission" date="2020-10" db="EMBL/GenBank/DDBJ databases">
        <authorList>
            <person name="Abbas A."/>
            <person name="Razzaq R."/>
            <person name="Waqas M."/>
            <person name="Abbas N."/>
            <person name="Nielsen T.K."/>
            <person name="Hansen L.H."/>
            <person name="Hussain S."/>
            <person name="Shahid M."/>
        </authorList>
    </citation>
    <scope>NUCLEOTIDE SEQUENCE</scope>
    <source>
        <strain evidence="3">S14</strain>
    </source>
</reference>
<name>A0ABU1DJ88_9HYPH</name>
<dbReference type="CDD" id="cd07012">
    <property type="entry name" value="PBP2_Bug_TTT"/>
    <property type="match status" value="1"/>
</dbReference>
<feature type="signal peptide" evidence="2">
    <location>
        <begin position="1"/>
        <end position="21"/>
    </location>
</feature>
<evidence type="ECO:0000256" key="1">
    <source>
        <dbReference type="ARBA" id="ARBA00006987"/>
    </source>
</evidence>
<keyword evidence="4" id="KW-1185">Reference proteome</keyword>
<dbReference type="Pfam" id="PF03401">
    <property type="entry name" value="TctC"/>
    <property type="match status" value="1"/>
</dbReference>
<dbReference type="PANTHER" id="PTHR42928:SF5">
    <property type="entry name" value="BLR1237 PROTEIN"/>
    <property type="match status" value="1"/>
</dbReference>
<dbReference type="RefSeq" id="WP_309393701.1">
    <property type="nucleotide sequence ID" value="NZ_JADBEO010000042.1"/>
</dbReference>
<keyword evidence="2" id="KW-0732">Signal</keyword>
<dbReference type="PIRSF" id="PIRSF017082">
    <property type="entry name" value="YflP"/>
    <property type="match status" value="1"/>
</dbReference>
<dbReference type="InterPro" id="IPR042100">
    <property type="entry name" value="Bug_dom1"/>
</dbReference>
<dbReference type="InterPro" id="IPR006311">
    <property type="entry name" value="TAT_signal"/>
</dbReference>
<proteinExistence type="inferred from homology"/>
<sequence>MTVGLSRRVFLTGVAAGGALAAVPARAAATTLIVPYPPGGAVDTLARLIAERIEPKLGTVVVDNRGGAGGSIGTGALARSAPDGSTLGLLNVTQLIANKYLYAKLPYDPDADLTPITRVATGTILCVANAETARERGWKSFRDLIAWARANPDQLRMGSSGVGTISHLGIELVKARTGARILFVPYKGGGPALVDLLAGVVDIMFDVPPALVPHVREGTLVALAAGSRERMPALPDVPSMKDFADLGLADVDIQTWYAIAAPKGLPDDRRDAVFAAVSEGMQAPDVRAKLEPNGFAPTTDASPADLRRRIASENDYWRELVRLSGAKLE</sequence>
<protein>
    <submittedName>
        <fullName evidence="3">Tripartite tricarboxylate transporter substrate binding protein</fullName>
    </submittedName>
</protein>
<feature type="chain" id="PRO_5045134738" evidence="2">
    <location>
        <begin position="22"/>
        <end position="329"/>
    </location>
</feature>
<dbReference type="InterPro" id="IPR005064">
    <property type="entry name" value="BUG"/>
</dbReference>
<dbReference type="Proteomes" id="UP001181622">
    <property type="component" value="Unassembled WGS sequence"/>
</dbReference>
<evidence type="ECO:0000313" key="3">
    <source>
        <dbReference type="EMBL" id="MDR4308176.1"/>
    </source>
</evidence>
<dbReference type="PROSITE" id="PS51318">
    <property type="entry name" value="TAT"/>
    <property type="match status" value="1"/>
</dbReference>
<evidence type="ECO:0000256" key="2">
    <source>
        <dbReference type="SAM" id="SignalP"/>
    </source>
</evidence>
<evidence type="ECO:0000313" key="4">
    <source>
        <dbReference type="Proteomes" id="UP001181622"/>
    </source>
</evidence>
<gene>
    <name evidence="3" type="ORF">IHQ68_16270</name>
</gene>
<dbReference type="EMBL" id="JADBEO010000042">
    <property type="protein sequence ID" value="MDR4308176.1"/>
    <property type="molecule type" value="Genomic_DNA"/>
</dbReference>
<dbReference type="Gene3D" id="3.40.190.10">
    <property type="entry name" value="Periplasmic binding protein-like II"/>
    <property type="match status" value="1"/>
</dbReference>
<accession>A0ABU1DJ88</accession>
<dbReference type="SUPFAM" id="SSF53850">
    <property type="entry name" value="Periplasmic binding protein-like II"/>
    <property type="match status" value="1"/>
</dbReference>